<organism evidence="2 3">
    <name type="scientific">Lujinxingia vulgaris</name>
    <dbReference type="NCBI Taxonomy" id="2600176"/>
    <lineage>
        <taxon>Bacteria</taxon>
        <taxon>Deltaproteobacteria</taxon>
        <taxon>Bradymonadales</taxon>
        <taxon>Lujinxingiaceae</taxon>
        <taxon>Lujinxingia</taxon>
    </lineage>
</organism>
<dbReference type="Proteomes" id="UP000321412">
    <property type="component" value="Unassembled WGS sequence"/>
</dbReference>
<dbReference type="RefSeq" id="WP_146980365.1">
    <property type="nucleotide sequence ID" value="NZ_VOSM01000002.1"/>
</dbReference>
<comment type="caution">
    <text evidence="2">The sequence shown here is derived from an EMBL/GenBank/DDBJ whole genome shotgun (WGS) entry which is preliminary data.</text>
</comment>
<keyword evidence="3" id="KW-1185">Reference proteome</keyword>
<dbReference type="InterPro" id="IPR025948">
    <property type="entry name" value="HTH-like_dom"/>
</dbReference>
<dbReference type="Pfam" id="PF13276">
    <property type="entry name" value="HTH_21"/>
    <property type="match status" value="1"/>
</dbReference>
<dbReference type="OrthoDB" id="5519238at2"/>
<reference evidence="2 3" key="1">
    <citation type="submission" date="2019-08" db="EMBL/GenBank/DDBJ databases">
        <title>Bradymonadales sp. TMQ4.</title>
        <authorList>
            <person name="Liang Q."/>
        </authorList>
    </citation>
    <scope>NUCLEOTIDE SEQUENCE [LARGE SCALE GENOMIC DNA]</scope>
    <source>
        <strain evidence="2 3">TMQ4</strain>
    </source>
</reference>
<sequence length="105" mass="12952">MERHPTMSERRLCGLLGLNRSTVWRQKNGVIRRVVNLEKEREKRELVERMEELVKEYPTWGYRRIWAWLRFRDLLCINKKRVERLMCENGWQARCIVNTPRLRVI</sequence>
<evidence type="ECO:0000259" key="1">
    <source>
        <dbReference type="Pfam" id="PF13276"/>
    </source>
</evidence>
<name>A0A5C6XM56_9DELT</name>
<dbReference type="AlphaFoldDB" id="A0A5C6XM56"/>
<evidence type="ECO:0000313" key="2">
    <source>
        <dbReference type="EMBL" id="TXD38424.1"/>
    </source>
</evidence>
<feature type="domain" description="HTH-like" evidence="1">
    <location>
        <begin position="43"/>
        <end position="95"/>
    </location>
</feature>
<evidence type="ECO:0000313" key="3">
    <source>
        <dbReference type="Proteomes" id="UP000321412"/>
    </source>
</evidence>
<accession>A0A5C6XM56</accession>
<gene>
    <name evidence="2" type="ORF">FRC98_05920</name>
</gene>
<proteinExistence type="predicted"/>
<protein>
    <submittedName>
        <fullName evidence="2">Transposase</fullName>
    </submittedName>
</protein>
<dbReference type="EMBL" id="VOSM01000002">
    <property type="protein sequence ID" value="TXD38424.1"/>
    <property type="molecule type" value="Genomic_DNA"/>
</dbReference>